<dbReference type="InterPro" id="IPR005996">
    <property type="entry name" value="Ribosomal_uL30_bac-type"/>
</dbReference>
<comment type="similarity">
    <text evidence="1">Belongs to the universal ribosomal protein uL30 family.</text>
</comment>
<dbReference type="EMBL" id="UINC01160670">
    <property type="protein sequence ID" value="SVD59453.1"/>
    <property type="molecule type" value="Genomic_DNA"/>
</dbReference>
<organism evidence="5">
    <name type="scientific">marine metagenome</name>
    <dbReference type="NCBI Taxonomy" id="408172"/>
    <lineage>
        <taxon>unclassified sequences</taxon>
        <taxon>metagenomes</taxon>
        <taxon>ecological metagenomes</taxon>
    </lineage>
</organism>
<dbReference type="GO" id="GO:0015934">
    <property type="term" value="C:large ribosomal subunit"/>
    <property type="evidence" value="ECO:0007669"/>
    <property type="project" value="InterPro"/>
</dbReference>
<sequence length="35" mass="3942">MHRLNHTVVHFDSPTIRGMVNKVSHLVSVEAVESD</sequence>
<dbReference type="SUPFAM" id="SSF55129">
    <property type="entry name" value="Ribosomal protein L30p/L7e"/>
    <property type="match status" value="1"/>
</dbReference>
<accession>A0A382WL06</accession>
<reference evidence="5" key="1">
    <citation type="submission" date="2018-05" db="EMBL/GenBank/DDBJ databases">
        <authorList>
            <person name="Lanie J.A."/>
            <person name="Ng W.-L."/>
            <person name="Kazmierczak K.M."/>
            <person name="Andrzejewski T.M."/>
            <person name="Davidsen T.M."/>
            <person name="Wayne K.J."/>
            <person name="Tettelin H."/>
            <person name="Glass J.I."/>
            <person name="Rusch D."/>
            <person name="Podicherti R."/>
            <person name="Tsui H.-C.T."/>
            <person name="Winkler M.E."/>
        </authorList>
    </citation>
    <scope>NUCLEOTIDE SEQUENCE</scope>
</reference>
<evidence type="ECO:0000256" key="3">
    <source>
        <dbReference type="ARBA" id="ARBA00023274"/>
    </source>
</evidence>
<dbReference type="InterPro" id="IPR036919">
    <property type="entry name" value="Ribo_uL30_ferredoxin-like_sf"/>
</dbReference>
<dbReference type="GO" id="GO:0006412">
    <property type="term" value="P:translation"/>
    <property type="evidence" value="ECO:0007669"/>
    <property type="project" value="InterPro"/>
</dbReference>
<evidence type="ECO:0000259" key="4">
    <source>
        <dbReference type="Pfam" id="PF00327"/>
    </source>
</evidence>
<evidence type="ECO:0000313" key="5">
    <source>
        <dbReference type="EMBL" id="SVD59453.1"/>
    </source>
</evidence>
<dbReference type="AlphaFoldDB" id="A0A382WL06"/>
<proteinExistence type="inferred from homology"/>
<keyword evidence="3" id="KW-0687">Ribonucleoprotein</keyword>
<keyword evidence="2" id="KW-0689">Ribosomal protein</keyword>
<name>A0A382WL06_9ZZZZ</name>
<gene>
    <name evidence="5" type="ORF">METZ01_LOCUS412307</name>
</gene>
<dbReference type="NCBIfam" id="TIGR01308">
    <property type="entry name" value="rpmD_bact"/>
    <property type="match status" value="1"/>
</dbReference>
<dbReference type="Gene3D" id="3.30.1390.20">
    <property type="entry name" value="Ribosomal protein L30, ferredoxin-like fold domain"/>
    <property type="match status" value="1"/>
</dbReference>
<dbReference type="GO" id="GO:0003735">
    <property type="term" value="F:structural constituent of ribosome"/>
    <property type="evidence" value="ECO:0007669"/>
    <property type="project" value="InterPro"/>
</dbReference>
<dbReference type="CDD" id="cd01658">
    <property type="entry name" value="Ribosomal_L30"/>
    <property type="match status" value="1"/>
</dbReference>
<evidence type="ECO:0000256" key="2">
    <source>
        <dbReference type="ARBA" id="ARBA00022980"/>
    </source>
</evidence>
<dbReference type="InterPro" id="IPR016082">
    <property type="entry name" value="Ribosomal_uL30_ferredoxin-like"/>
</dbReference>
<protein>
    <recommendedName>
        <fullName evidence="4">Large ribosomal subunit protein uL30-like ferredoxin-like fold domain-containing protein</fullName>
    </recommendedName>
</protein>
<feature type="domain" description="Large ribosomal subunit protein uL30-like ferredoxin-like fold" evidence="4">
    <location>
        <begin position="2"/>
        <end position="27"/>
    </location>
</feature>
<evidence type="ECO:0000256" key="1">
    <source>
        <dbReference type="ARBA" id="ARBA00007594"/>
    </source>
</evidence>
<dbReference type="Pfam" id="PF00327">
    <property type="entry name" value="Ribosomal_L30"/>
    <property type="match status" value="1"/>
</dbReference>